<protein>
    <submittedName>
        <fullName evidence="1">Uncharacterized protein</fullName>
    </submittedName>
</protein>
<gene>
    <name evidence="1" type="ORF">ACD_3C00205G0003</name>
</gene>
<evidence type="ECO:0000313" key="1">
    <source>
        <dbReference type="EMBL" id="EKE27450.1"/>
    </source>
</evidence>
<organism evidence="1">
    <name type="scientific">uncultured bacterium</name>
    <name type="common">gcode 4</name>
    <dbReference type="NCBI Taxonomy" id="1234023"/>
    <lineage>
        <taxon>Bacteria</taxon>
        <taxon>environmental samples</taxon>
    </lineage>
</organism>
<accession>K2GVS9</accession>
<proteinExistence type="predicted"/>
<reference evidence="1" key="1">
    <citation type="journal article" date="2012" name="Science">
        <title>Fermentation, hydrogen, and sulfur metabolism in multiple uncultivated bacterial phyla.</title>
        <authorList>
            <person name="Wrighton K.C."/>
            <person name="Thomas B.C."/>
            <person name="Sharon I."/>
            <person name="Miller C.S."/>
            <person name="Castelle C.J."/>
            <person name="VerBerkmoes N.C."/>
            <person name="Wilkins M.J."/>
            <person name="Hettich R.L."/>
            <person name="Lipton M.S."/>
            <person name="Williams K.H."/>
            <person name="Long P.E."/>
            <person name="Banfield J.F."/>
        </authorList>
    </citation>
    <scope>NUCLEOTIDE SEQUENCE [LARGE SCALE GENOMIC DNA]</scope>
</reference>
<name>K2GVS9_9BACT</name>
<sequence>MLTVQQARELSQEKRLEIARWLVSKKVEAILDKEILVAIATHKFKVSVVLKASICRDDDDKIRGYLAALGYEDIKVTSDFPWYNESYEWSTDIKFSVPR</sequence>
<dbReference type="EMBL" id="AMFJ01000479">
    <property type="protein sequence ID" value="EKE27450.1"/>
    <property type="molecule type" value="Genomic_DNA"/>
</dbReference>
<comment type="caution">
    <text evidence="1">The sequence shown here is derived from an EMBL/GenBank/DDBJ whole genome shotgun (WGS) entry which is preliminary data.</text>
</comment>
<dbReference type="AlphaFoldDB" id="K2GVS9"/>